<feature type="domain" description="Integrase catalytic" evidence="1">
    <location>
        <begin position="8"/>
        <end position="71"/>
    </location>
</feature>
<feature type="non-terminal residue" evidence="2">
    <location>
        <position position="1"/>
    </location>
</feature>
<sequence length="103" mass="12204">DGLLRTQGVQPIQLPVRSPNLNAHAERWIRTVREECLDRIIVLNERHLRWVLNQFVYYCNQRRPHRSLKLQVPDGPRVYCREGNVARRQVLGGLINDYYREAA</sequence>
<organism evidence="2">
    <name type="scientific">marine sediment metagenome</name>
    <dbReference type="NCBI Taxonomy" id="412755"/>
    <lineage>
        <taxon>unclassified sequences</taxon>
        <taxon>metagenomes</taxon>
        <taxon>ecological metagenomes</taxon>
    </lineage>
</organism>
<accession>X0UFF8</accession>
<dbReference type="SUPFAM" id="SSF53098">
    <property type="entry name" value="Ribonuclease H-like"/>
    <property type="match status" value="1"/>
</dbReference>
<name>X0UFF8_9ZZZZ</name>
<protein>
    <recommendedName>
        <fullName evidence="1">Integrase catalytic domain-containing protein</fullName>
    </recommendedName>
</protein>
<dbReference type="Pfam" id="PF13683">
    <property type="entry name" value="rve_3"/>
    <property type="match status" value="1"/>
</dbReference>
<reference evidence="2" key="1">
    <citation type="journal article" date="2014" name="Front. Microbiol.">
        <title>High frequency of phylogenetically diverse reductive dehalogenase-homologous genes in deep subseafloor sedimentary metagenomes.</title>
        <authorList>
            <person name="Kawai M."/>
            <person name="Futagami T."/>
            <person name="Toyoda A."/>
            <person name="Takaki Y."/>
            <person name="Nishi S."/>
            <person name="Hori S."/>
            <person name="Arai W."/>
            <person name="Tsubouchi T."/>
            <person name="Morono Y."/>
            <person name="Uchiyama I."/>
            <person name="Ito T."/>
            <person name="Fujiyama A."/>
            <person name="Inagaki F."/>
            <person name="Takami H."/>
        </authorList>
    </citation>
    <scope>NUCLEOTIDE SEQUENCE</scope>
    <source>
        <strain evidence="2">Expedition CK06-06</strain>
    </source>
</reference>
<dbReference type="InterPro" id="IPR012337">
    <property type="entry name" value="RNaseH-like_sf"/>
</dbReference>
<gene>
    <name evidence="2" type="ORF">S01H1_40226</name>
</gene>
<dbReference type="GO" id="GO:0003676">
    <property type="term" value="F:nucleic acid binding"/>
    <property type="evidence" value="ECO:0007669"/>
    <property type="project" value="InterPro"/>
</dbReference>
<evidence type="ECO:0000313" key="2">
    <source>
        <dbReference type="EMBL" id="GAG04335.1"/>
    </source>
</evidence>
<proteinExistence type="predicted"/>
<dbReference type="Gene3D" id="3.30.420.10">
    <property type="entry name" value="Ribonuclease H-like superfamily/Ribonuclease H"/>
    <property type="match status" value="1"/>
</dbReference>
<dbReference type="AlphaFoldDB" id="X0UFF8"/>
<comment type="caution">
    <text evidence="2">The sequence shown here is derived from an EMBL/GenBank/DDBJ whole genome shotgun (WGS) entry which is preliminary data.</text>
</comment>
<dbReference type="InterPro" id="IPR036397">
    <property type="entry name" value="RNaseH_sf"/>
</dbReference>
<dbReference type="InterPro" id="IPR001584">
    <property type="entry name" value="Integrase_cat-core"/>
</dbReference>
<dbReference type="GO" id="GO:0015074">
    <property type="term" value="P:DNA integration"/>
    <property type="evidence" value="ECO:0007669"/>
    <property type="project" value="InterPro"/>
</dbReference>
<evidence type="ECO:0000259" key="1">
    <source>
        <dbReference type="Pfam" id="PF13683"/>
    </source>
</evidence>
<dbReference type="EMBL" id="BARS01025454">
    <property type="protein sequence ID" value="GAG04335.1"/>
    <property type="molecule type" value="Genomic_DNA"/>
</dbReference>